<dbReference type="Pfam" id="PF01435">
    <property type="entry name" value="Peptidase_M48"/>
    <property type="match status" value="1"/>
</dbReference>
<dbReference type="GO" id="GO:0006508">
    <property type="term" value="P:proteolysis"/>
    <property type="evidence" value="ECO:0007669"/>
    <property type="project" value="UniProtKB-KW"/>
</dbReference>
<dbReference type="PANTHER" id="PTHR43221:SF1">
    <property type="entry name" value="PROTEASE HTPX"/>
    <property type="match status" value="1"/>
</dbReference>
<feature type="transmembrane region" description="Helical" evidence="12">
    <location>
        <begin position="80"/>
        <end position="98"/>
    </location>
</feature>
<dbReference type="AlphaFoldDB" id="A0A562DKC8"/>
<dbReference type="Gene3D" id="3.30.2010.10">
    <property type="entry name" value="Metalloproteases ('zincins'), catalytic domain"/>
    <property type="match status" value="1"/>
</dbReference>
<dbReference type="GO" id="GO:0005886">
    <property type="term" value="C:plasma membrane"/>
    <property type="evidence" value="ECO:0007669"/>
    <property type="project" value="UniProtKB-SubCell"/>
</dbReference>
<reference evidence="14 15" key="1">
    <citation type="submission" date="2019-07" db="EMBL/GenBank/DDBJ databases">
        <title>Genome sequencing of lignin-degrading bacterial isolates.</title>
        <authorList>
            <person name="Gladden J."/>
        </authorList>
    </citation>
    <scope>NUCLEOTIDE SEQUENCE [LARGE SCALE GENOMIC DNA]</scope>
    <source>
        <strain evidence="14 15">J19</strain>
    </source>
</reference>
<proteinExistence type="predicted"/>
<evidence type="ECO:0000313" key="15">
    <source>
        <dbReference type="Proteomes" id="UP000321583"/>
    </source>
</evidence>
<keyword evidence="3" id="KW-1003">Cell membrane</keyword>
<dbReference type="RefSeq" id="WP_028914336.1">
    <property type="nucleotide sequence ID" value="NZ_VLJS01000060.1"/>
</dbReference>
<evidence type="ECO:0000259" key="13">
    <source>
        <dbReference type="Pfam" id="PF01435"/>
    </source>
</evidence>
<dbReference type="InterPro" id="IPR001915">
    <property type="entry name" value="Peptidase_M48"/>
</dbReference>
<keyword evidence="4 14" id="KW-0645">Protease</keyword>
<dbReference type="Proteomes" id="UP000321583">
    <property type="component" value="Unassembled WGS sequence"/>
</dbReference>
<evidence type="ECO:0000256" key="7">
    <source>
        <dbReference type="ARBA" id="ARBA00022801"/>
    </source>
</evidence>
<dbReference type="CDD" id="cd07328">
    <property type="entry name" value="M48_Ste24p_like"/>
    <property type="match status" value="1"/>
</dbReference>
<keyword evidence="10" id="KW-0482">Metalloprotease</keyword>
<protein>
    <submittedName>
        <fullName evidence="14">Zn-dependent protease with chaperone function</fullName>
    </submittedName>
</protein>
<feature type="transmembrane region" description="Helical" evidence="12">
    <location>
        <begin position="235"/>
        <end position="257"/>
    </location>
</feature>
<organism evidence="14 15">
    <name type="scientific">Pseudoxanthomonas taiwanensis J19</name>
    <dbReference type="NCBI Taxonomy" id="935569"/>
    <lineage>
        <taxon>Bacteria</taxon>
        <taxon>Pseudomonadati</taxon>
        <taxon>Pseudomonadota</taxon>
        <taxon>Gammaproteobacteria</taxon>
        <taxon>Lysobacterales</taxon>
        <taxon>Lysobacteraceae</taxon>
        <taxon>Pseudoxanthomonas</taxon>
    </lineage>
</organism>
<evidence type="ECO:0000256" key="9">
    <source>
        <dbReference type="ARBA" id="ARBA00022989"/>
    </source>
</evidence>
<evidence type="ECO:0000256" key="11">
    <source>
        <dbReference type="ARBA" id="ARBA00023136"/>
    </source>
</evidence>
<keyword evidence="9 12" id="KW-1133">Transmembrane helix</keyword>
<evidence type="ECO:0000256" key="8">
    <source>
        <dbReference type="ARBA" id="ARBA00022833"/>
    </source>
</evidence>
<dbReference type="GO" id="GO:0046872">
    <property type="term" value="F:metal ion binding"/>
    <property type="evidence" value="ECO:0007669"/>
    <property type="project" value="UniProtKB-KW"/>
</dbReference>
<keyword evidence="8" id="KW-0862">Zinc</keyword>
<keyword evidence="6" id="KW-0479">Metal-binding</keyword>
<evidence type="ECO:0000256" key="6">
    <source>
        <dbReference type="ARBA" id="ARBA00022723"/>
    </source>
</evidence>
<dbReference type="EMBL" id="VLJS01000060">
    <property type="protein sequence ID" value="TWH09996.1"/>
    <property type="molecule type" value="Genomic_DNA"/>
</dbReference>
<evidence type="ECO:0000256" key="2">
    <source>
        <dbReference type="ARBA" id="ARBA00004651"/>
    </source>
</evidence>
<comment type="subcellular location">
    <subcellularLocation>
        <location evidence="2">Cell membrane</location>
        <topology evidence="2">Multi-pass membrane protein</topology>
    </subcellularLocation>
</comment>
<dbReference type="GO" id="GO:0004222">
    <property type="term" value="F:metalloendopeptidase activity"/>
    <property type="evidence" value="ECO:0007669"/>
    <property type="project" value="InterPro"/>
</dbReference>
<comment type="caution">
    <text evidence="14">The sequence shown here is derived from an EMBL/GenBank/DDBJ whole genome shotgun (WGS) entry which is preliminary data.</text>
</comment>
<evidence type="ECO:0000256" key="3">
    <source>
        <dbReference type="ARBA" id="ARBA00022475"/>
    </source>
</evidence>
<keyword evidence="11 12" id="KW-0472">Membrane</keyword>
<evidence type="ECO:0000256" key="10">
    <source>
        <dbReference type="ARBA" id="ARBA00023049"/>
    </source>
</evidence>
<keyword evidence="5 12" id="KW-0812">Transmembrane</keyword>
<accession>A0A562DKC8</accession>
<feature type="domain" description="Peptidase M48" evidence="13">
    <location>
        <begin position="128"/>
        <end position="373"/>
    </location>
</feature>
<keyword evidence="15" id="KW-1185">Reference proteome</keyword>
<evidence type="ECO:0000256" key="1">
    <source>
        <dbReference type="ARBA" id="ARBA00001947"/>
    </source>
</evidence>
<feature type="transmembrane region" description="Helical" evidence="12">
    <location>
        <begin position="35"/>
        <end position="60"/>
    </location>
</feature>
<comment type="cofactor">
    <cofactor evidence="1">
        <name>Zn(2+)</name>
        <dbReference type="ChEBI" id="CHEBI:29105"/>
    </cofactor>
</comment>
<evidence type="ECO:0000313" key="14">
    <source>
        <dbReference type="EMBL" id="TWH09996.1"/>
    </source>
</evidence>
<evidence type="ECO:0000256" key="5">
    <source>
        <dbReference type="ARBA" id="ARBA00022692"/>
    </source>
</evidence>
<dbReference type="PANTHER" id="PTHR43221">
    <property type="entry name" value="PROTEASE HTPX"/>
    <property type="match status" value="1"/>
</dbReference>
<name>A0A562DKC8_9GAMM</name>
<keyword evidence="7" id="KW-0378">Hydrolase</keyword>
<evidence type="ECO:0000256" key="12">
    <source>
        <dbReference type="SAM" id="Phobius"/>
    </source>
</evidence>
<evidence type="ECO:0000256" key="4">
    <source>
        <dbReference type="ARBA" id="ARBA00022670"/>
    </source>
</evidence>
<dbReference type="InterPro" id="IPR050083">
    <property type="entry name" value="HtpX_protease"/>
</dbReference>
<gene>
    <name evidence="14" type="ORF">L613_003100000220</name>
</gene>
<sequence length="711" mass="78369">MSSIPAGNAVAPTTQLRQLRPGSIPRPPRKPLYDLLLWLVAVLSCLIPLAYLGLVAGLAWLGVHYYLEWAPRSGHGMLRLVGWTAPGFIIGVLVVFLLKPFFAPRTRAPEPVRLEPEQDPGFTAAVHALCAAIGIRPPRAIHLTHQVNAWVQFVPGPAGLLGGARTLTIGLPLVAGMSARELVGVLAHEFGHFAQRGGMRAAHLINRVNYWLESRAYQDDAWDGRLRRWLEDEEMGGIVHLTCLATLACLWATRLLLRGMFQLSFRMSRRLSQEMEFDADRYEATVAGSEAFAATALRMRALEHAWHEVDRLNRKAWGEGRLVDDLPGATAQRLQQWGRQDWESVEAQLQSDDTTRYWDSHPADQARIANAQALQAPGIFRDDRPAAALFADFPALCRQVTAHYYAGMELDYGPRQLIGAAELLGRGRLADATAAAWQRYTNGMLGSVPLLDPAEAGLLPAAAFDWQGSVDELRRLGPEATGLWQRLDRLRERADALALWIALLDQEEDFVMPDGSPPDPGALRAEYGACVAADTPDLRLARRILAVFARRLRHAVDTLEGAARDEAEARLALLARMHAHWPELARTLQEARVCMRMHAGMGSGDEVLRPRVHARTERCREQVGALLGRLDDAVPGSGQPLGQLLLKRCGHYSSAGADPFAFARAVLPLEDAFLDLYRQQLAALVETADLAERTHGIHPIRLFAAPAAVEA</sequence>